<dbReference type="InterPro" id="IPR003615">
    <property type="entry name" value="HNH_nuc"/>
</dbReference>
<dbReference type="Proteomes" id="UP000217648">
    <property type="component" value="Unassembled WGS sequence"/>
</dbReference>
<dbReference type="GO" id="GO:0004519">
    <property type="term" value="F:endonuclease activity"/>
    <property type="evidence" value="ECO:0007669"/>
    <property type="project" value="UniProtKB-KW"/>
</dbReference>
<name>A0A2A5MI57_9ENTR</name>
<evidence type="ECO:0000259" key="1">
    <source>
        <dbReference type="SMART" id="SM00507"/>
    </source>
</evidence>
<dbReference type="GO" id="GO:0003676">
    <property type="term" value="F:nucleic acid binding"/>
    <property type="evidence" value="ECO:0007669"/>
    <property type="project" value="InterPro"/>
</dbReference>
<protein>
    <submittedName>
        <fullName evidence="2">HNH endonuclease</fullName>
    </submittedName>
</protein>
<dbReference type="SMART" id="SM00507">
    <property type="entry name" value="HNHc"/>
    <property type="match status" value="1"/>
</dbReference>
<dbReference type="AlphaFoldDB" id="A0A2A5MI57"/>
<proteinExistence type="predicted"/>
<accession>A0A2A5MI57</accession>
<sequence>MPIPDNIAAKILVKSARHCCICRRFSPLQIQIHHIVAQSEGGLDDEDNLIPICISCHSSVHSKMHMTKGFSRAELKGHRDAVYDMVEKGKLPAQPQVTGDEMHALSTVIIETLKAEGKSQDLSERATEILLAAACEESPALINRTDDGIIIESNGQTFHFYSKEVKQYPDELFELAHAGFMSLDGATSSITNAGIAHVQKIVKTTAKYTEKKVRCMKCSLHFTIFSWYPELHRANTLYCPECGQSEGLFIVWAQQKFGFIFQKVPGNSSLWDMGNLP</sequence>
<dbReference type="GO" id="GO:0008270">
    <property type="term" value="F:zinc ion binding"/>
    <property type="evidence" value="ECO:0007669"/>
    <property type="project" value="InterPro"/>
</dbReference>
<feature type="domain" description="HNH nuclease" evidence="1">
    <location>
        <begin position="7"/>
        <end position="58"/>
    </location>
</feature>
<gene>
    <name evidence="2" type="ORF">CP911_14915</name>
</gene>
<dbReference type="CDD" id="cd00085">
    <property type="entry name" value="HNHc"/>
    <property type="match status" value="1"/>
</dbReference>
<keyword evidence="2" id="KW-0378">Hydrolase</keyword>
<dbReference type="Gene3D" id="1.10.30.50">
    <property type="match status" value="1"/>
</dbReference>
<dbReference type="InterPro" id="IPR002711">
    <property type="entry name" value="HNH"/>
</dbReference>
<evidence type="ECO:0000313" key="3">
    <source>
        <dbReference type="Proteomes" id="UP000217648"/>
    </source>
</evidence>
<keyword evidence="2" id="KW-0255">Endonuclease</keyword>
<dbReference type="Pfam" id="PF01844">
    <property type="entry name" value="HNH"/>
    <property type="match status" value="1"/>
</dbReference>
<keyword evidence="2" id="KW-0540">Nuclease</keyword>
<evidence type="ECO:0000313" key="2">
    <source>
        <dbReference type="EMBL" id="PCM60586.1"/>
    </source>
</evidence>
<reference evidence="2 3" key="1">
    <citation type="submission" date="2017-09" db="EMBL/GenBank/DDBJ databases">
        <title>Mdr eskape-Ghana.</title>
        <authorList>
            <person name="Agyepong N."/>
            <person name="Janice J."/>
            <person name="Samuelsen O."/>
            <person name="Owusu-Ofori A."/>
            <person name="Sundsfjord A."/>
            <person name="Essack S."/>
            <person name="Pedersen T."/>
        </authorList>
    </citation>
    <scope>NUCLEOTIDE SEQUENCE [LARGE SCALE GENOMIC DNA]</scope>
    <source>
        <strain evidence="2 3">46</strain>
    </source>
</reference>
<comment type="caution">
    <text evidence="2">The sequence shown here is derived from an EMBL/GenBank/DDBJ whole genome shotgun (WGS) entry which is preliminary data.</text>
</comment>
<dbReference type="EMBL" id="NXHG01000008">
    <property type="protein sequence ID" value="PCM60586.1"/>
    <property type="molecule type" value="Genomic_DNA"/>
</dbReference>
<organism evidence="2 3">
    <name type="scientific">Klebsiella quasipneumoniae</name>
    <dbReference type="NCBI Taxonomy" id="1463165"/>
    <lineage>
        <taxon>Bacteria</taxon>
        <taxon>Pseudomonadati</taxon>
        <taxon>Pseudomonadota</taxon>
        <taxon>Gammaproteobacteria</taxon>
        <taxon>Enterobacterales</taxon>
        <taxon>Enterobacteriaceae</taxon>
        <taxon>Klebsiella/Raoultella group</taxon>
        <taxon>Klebsiella</taxon>
        <taxon>Klebsiella pneumoniae complex</taxon>
    </lineage>
</organism>
<dbReference type="RefSeq" id="WP_032708349.1">
    <property type="nucleotide sequence ID" value="NZ_JAHMSO010000011.1"/>
</dbReference>